<dbReference type="InterPro" id="IPR011010">
    <property type="entry name" value="DNA_brk_join_enz"/>
</dbReference>
<evidence type="ECO:0000313" key="9">
    <source>
        <dbReference type="Proteomes" id="UP001058569"/>
    </source>
</evidence>
<evidence type="ECO:0000256" key="1">
    <source>
        <dbReference type="ARBA" id="ARBA00023172"/>
    </source>
</evidence>
<dbReference type="InterPro" id="IPR050090">
    <property type="entry name" value="Tyrosine_recombinase_XerCD"/>
</dbReference>
<dbReference type="EMBL" id="UZVY01000002">
    <property type="protein sequence ID" value="VDR42473.1"/>
    <property type="molecule type" value="Genomic_DNA"/>
</dbReference>
<evidence type="ECO:0000313" key="7">
    <source>
        <dbReference type="EMBL" id="VDR42526.1"/>
    </source>
</evidence>
<feature type="coiled-coil region" evidence="2">
    <location>
        <begin position="292"/>
        <end position="333"/>
    </location>
</feature>
<dbReference type="InterPro" id="IPR013762">
    <property type="entry name" value="Integrase-like_cat_sf"/>
</dbReference>
<keyword evidence="9" id="KW-1185">Reference proteome</keyword>
<dbReference type="EMBL" id="UZVY01000005">
    <property type="protein sequence ID" value="VDR42526.1"/>
    <property type="molecule type" value="Genomic_DNA"/>
</dbReference>
<evidence type="ECO:0000313" key="8">
    <source>
        <dbReference type="Proteomes" id="UP000280036"/>
    </source>
</evidence>
<dbReference type="RefSeq" id="WP_126117832.1">
    <property type="nucleotide sequence ID" value="NZ_CP101806.1"/>
</dbReference>
<dbReference type="Pfam" id="PF00589">
    <property type="entry name" value="Phage_integrase"/>
    <property type="match status" value="1"/>
</dbReference>
<keyword evidence="2" id="KW-0175">Coiled coil</keyword>
<evidence type="ECO:0000313" key="5">
    <source>
        <dbReference type="EMBL" id="VDR41537.1"/>
    </source>
</evidence>
<dbReference type="Gene3D" id="1.10.443.10">
    <property type="entry name" value="Intergrase catalytic core"/>
    <property type="match status" value="1"/>
</dbReference>
<keyword evidence="1" id="KW-0233">DNA recombination</keyword>
<dbReference type="InterPro" id="IPR002104">
    <property type="entry name" value="Integrase_catalytic"/>
</dbReference>
<dbReference type="EMBL" id="CP101806">
    <property type="protein sequence ID" value="UUD35723.1"/>
    <property type="molecule type" value="Genomic_DNA"/>
</dbReference>
<reference evidence="4" key="2">
    <citation type="submission" date="2022-07" db="EMBL/GenBank/DDBJ databases">
        <title>Complete genome of Mycoplasma caviae type strain G122.</title>
        <authorList>
            <person name="Spergser J."/>
        </authorList>
    </citation>
    <scope>NUCLEOTIDE SEQUENCE</scope>
    <source>
        <strain evidence="4">G122</strain>
    </source>
</reference>
<organism evidence="7 8">
    <name type="scientific">Mycoplasmopsis caviae</name>
    <dbReference type="NCBI Taxonomy" id="55603"/>
    <lineage>
        <taxon>Bacteria</taxon>
        <taxon>Bacillati</taxon>
        <taxon>Mycoplasmatota</taxon>
        <taxon>Mycoplasmoidales</taxon>
        <taxon>Metamycoplasmataceae</taxon>
        <taxon>Mycoplasmopsis</taxon>
    </lineage>
</organism>
<evidence type="ECO:0000313" key="4">
    <source>
        <dbReference type="EMBL" id="UUD35723.1"/>
    </source>
</evidence>
<dbReference type="Proteomes" id="UP001058569">
    <property type="component" value="Chromosome"/>
</dbReference>
<dbReference type="GO" id="GO:0015074">
    <property type="term" value="P:DNA integration"/>
    <property type="evidence" value="ECO:0007669"/>
    <property type="project" value="InterPro"/>
</dbReference>
<protein>
    <submittedName>
        <fullName evidence="7">Site-specific tyrosine recombinase XerC</fullName>
    </submittedName>
    <submittedName>
        <fullName evidence="4">Tyrosine-type recombinase/integrase</fullName>
    </submittedName>
</protein>
<proteinExistence type="predicted"/>
<gene>
    <name evidence="5" type="ORF">NCTC10126_00013</name>
    <name evidence="6" type="ORF">NCTC10126_00996</name>
    <name evidence="7" type="ORF">NCTC10126_01052</name>
    <name evidence="4" type="ORF">NPA07_02505</name>
</gene>
<evidence type="ECO:0000256" key="2">
    <source>
        <dbReference type="SAM" id="Coils"/>
    </source>
</evidence>
<evidence type="ECO:0000313" key="6">
    <source>
        <dbReference type="EMBL" id="VDR42473.1"/>
    </source>
</evidence>
<dbReference type="GO" id="GO:0006310">
    <property type="term" value="P:DNA recombination"/>
    <property type="evidence" value="ECO:0007669"/>
    <property type="project" value="UniProtKB-KW"/>
</dbReference>
<name>A0A3P8MEZ1_9BACT</name>
<accession>A0A3P8MEZ1</accession>
<dbReference type="Proteomes" id="UP000280036">
    <property type="component" value="Unassembled WGS sequence"/>
</dbReference>
<dbReference type="GO" id="GO:0003677">
    <property type="term" value="F:DNA binding"/>
    <property type="evidence" value="ECO:0007669"/>
    <property type="project" value="InterPro"/>
</dbReference>
<dbReference type="PANTHER" id="PTHR30349:SF86">
    <property type="entry name" value="INTEGRASE_RECOMBINASE AQ_AA09-RELATED"/>
    <property type="match status" value="1"/>
</dbReference>
<sequence>MNNNFDYIQLYLRNIYNMVQRDQRSIETYKQYKKYLTVFKKWEDINELISLMNKELQNRQISNNSKLTKRNIFKAFLSWYTKMNNFYMDYNSELVYIREEKGRRQAIPEKMLEILIDELKSYKNAKFSVLFRLFLSTGMRVGEFKIFVKNAHKLESENWSFIIQTLKNNKPRYIRVPSKYDMPLVGDLRRDLMKYLENLNLTTKSIKNMFCEFSKYIKQKYPNFKHQISAHILRHNFATKAFYNLGSNDLVAKLLGHTNSTITQKTYIDYDKNIMDQLAIAAVQDRKTYVSIVELKAINKSLGDKIVELEKDNKALREEIEKLKNEKNYCARK</sequence>
<dbReference type="AlphaFoldDB" id="A0A3P8MEZ1"/>
<dbReference type="PROSITE" id="PS51898">
    <property type="entry name" value="TYR_RECOMBINASE"/>
    <property type="match status" value="1"/>
</dbReference>
<evidence type="ECO:0000259" key="3">
    <source>
        <dbReference type="PROSITE" id="PS51898"/>
    </source>
</evidence>
<dbReference type="PANTHER" id="PTHR30349">
    <property type="entry name" value="PHAGE INTEGRASE-RELATED"/>
    <property type="match status" value="1"/>
</dbReference>
<dbReference type="OrthoDB" id="399369at2"/>
<feature type="domain" description="Tyr recombinase" evidence="3">
    <location>
        <begin position="102"/>
        <end position="280"/>
    </location>
</feature>
<reference evidence="7 8" key="1">
    <citation type="submission" date="2018-12" db="EMBL/GenBank/DDBJ databases">
        <authorList>
            <consortium name="Pathogen Informatics"/>
        </authorList>
    </citation>
    <scope>NUCLEOTIDE SEQUENCE [LARGE SCALE GENOMIC DNA]</scope>
    <source>
        <strain evidence="7 8">NCTC10126</strain>
    </source>
</reference>
<dbReference type="SUPFAM" id="SSF56349">
    <property type="entry name" value="DNA breaking-rejoining enzymes"/>
    <property type="match status" value="1"/>
</dbReference>
<dbReference type="EMBL" id="UZVY01000001">
    <property type="protein sequence ID" value="VDR41537.1"/>
    <property type="molecule type" value="Genomic_DNA"/>
</dbReference>